<evidence type="ECO:0000313" key="2">
    <source>
        <dbReference type="Proteomes" id="UP000229342"/>
    </source>
</evidence>
<dbReference type="EMBL" id="PCVG01000064">
    <property type="protein sequence ID" value="PIQ68293.1"/>
    <property type="molecule type" value="Genomic_DNA"/>
</dbReference>
<organism evidence="1 2">
    <name type="scientific">Candidatus Taylorbacteria bacterium CG11_big_fil_rev_8_21_14_0_20_46_11</name>
    <dbReference type="NCBI Taxonomy" id="1975025"/>
    <lineage>
        <taxon>Bacteria</taxon>
        <taxon>Candidatus Tayloriibacteriota</taxon>
    </lineage>
</organism>
<sequence>MKTLYSDTIPAWFRLGLSSDQKALHVHISKMFIQSQKPIPSNAPIVEKAAKAFPDTLSIQFSGDLSCPTFGFGAHVRNLGDHSVQKDFVSLQVSLPCIRVNTGMVCRECNGTTERDGIPCLFCRGTGKDRVYNWTTAFEVVTNLWMLFMYLNISPEGDILTTVPQWMTLTLLAERGQHGSSLGGMLSKDAVEILSLITAAPRERARVEAKIRSSLLIAWEFMMGRHGCDCHSLRVELQETASLSLTVPGDASVVYTENGTHMDGRGCNISCHNMDNPAQSLSCLMAIASLSDELDNAWNQSGKTLYPANHCS</sequence>
<evidence type="ECO:0000313" key="1">
    <source>
        <dbReference type="EMBL" id="PIQ68293.1"/>
    </source>
</evidence>
<dbReference type="AlphaFoldDB" id="A0A2H0KCH6"/>
<dbReference type="Proteomes" id="UP000229342">
    <property type="component" value="Unassembled WGS sequence"/>
</dbReference>
<proteinExistence type="predicted"/>
<reference evidence="1 2" key="1">
    <citation type="submission" date="2017-09" db="EMBL/GenBank/DDBJ databases">
        <title>Depth-based differentiation of microbial function through sediment-hosted aquifers and enrichment of novel symbionts in the deep terrestrial subsurface.</title>
        <authorList>
            <person name="Probst A.J."/>
            <person name="Ladd B."/>
            <person name="Jarett J.K."/>
            <person name="Geller-Mcgrath D.E."/>
            <person name="Sieber C.M."/>
            <person name="Emerson J.B."/>
            <person name="Anantharaman K."/>
            <person name="Thomas B.C."/>
            <person name="Malmstrom R."/>
            <person name="Stieglmeier M."/>
            <person name="Klingl A."/>
            <person name="Woyke T."/>
            <person name="Ryan C.M."/>
            <person name="Banfield J.F."/>
        </authorList>
    </citation>
    <scope>NUCLEOTIDE SEQUENCE [LARGE SCALE GENOMIC DNA]</scope>
    <source>
        <strain evidence="1">CG11_big_fil_rev_8_21_14_0_20_46_11</strain>
    </source>
</reference>
<comment type="caution">
    <text evidence="1">The sequence shown here is derived from an EMBL/GenBank/DDBJ whole genome shotgun (WGS) entry which is preliminary data.</text>
</comment>
<name>A0A2H0KCH6_9BACT</name>
<protein>
    <submittedName>
        <fullName evidence="1">Uncharacterized protein</fullName>
    </submittedName>
</protein>
<accession>A0A2H0KCH6</accession>
<gene>
    <name evidence="1" type="ORF">COV91_04970</name>
</gene>